<dbReference type="RefSeq" id="WP_058239234.1">
    <property type="nucleotide sequence ID" value="NZ_CYPW01000010.1"/>
</dbReference>
<reference evidence="1 2" key="1">
    <citation type="submission" date="2015-09" db="EMBL/GenBank/DDBJ databases">
        <authorList>
            <consortium name="Swine Surveillance"/>
        </authorList>
    </citation>
    <scope>NUCLEOTIDE SEQUENCE [LARGE SCALE GENOMIC DNA]</scope>
    <source>
        <strain evidence="1 2">CECT 7688</strain>
    </source>
</reference>
<sequence length="94" mass="10615">MKTIDMLLAHFGGNPIIPLEHVAQYLNYKPDTLKQKIDGGDIRLPYTGVENYSQKAQKFIQLTDLARLIDVQFTAAQEKFASIWEDAAFDASAR</sequence>
<protein>
    <submittedName>
        <fullName evidence="1">Pyocin activator protein PrtN</fullName>
    </submittedName>
</protein>
<evidence type="ECO:0000313" key="1">
    <source>
        <dbReference type="EMBL" id="CUH52000.1"/>
    </source>
</evidence>
<name>A0A0P1EP64_9RHOB</name>
<dbReference type="STRING" id="321267.SHM7688_01440"/>
<dbReference type="Pfam" id="PF11112">
    <property type="entry name" value="PyocinActivator"/>
    <property type="match status" value="1"/>
</dbReference>
<dbReference type="Proteomes" id="UP000054823">
    <property type="component" value="Unassembled WGS sequence"/>
</dbReference>
<organism evidence="1 2">
    <name type="scientific">Shimia marina</name>
    <dbReference type="NCBI Taxonomy" id="321267"/>
    <lineage>
        <taxon>Bacteria</taxon>
        <taxon>Pseudomonadati</taxon>
        <taxon>Pseudomonadota</taxon>
        <taxon>Alphaproteobacteria</taxon>
        <taxon>Rhodobacterales</taxon>
        <taxon>Roseobacteraceae</taxon>
    </lineage>
</organism>
<dbReference type="EMBL" id="CYPW01000010">
    <property type="protein sequence ID" value="CUH52000.1"/>
    <property type="molecule type" value="Genomic_DNA"/>
</dbReference>
<dbReference type="AlphaFoldDB" id="A0A0P1EP64"/>
<dbReference type="InterPro" id="IPR020518">
    <property type="entry name" value="Tscrpt_reg_PrtN"/>
</dbReference>
<proteinExistence type="predicted"/>
<keyword evidence="2" id="KW-1185">Reference proteome</keyword>
<dbReference type="OrthoDB" id="982642at2"/>
<evidence type="ECO:0000313" key="2">
    <source>
        <dbReference type="Proteomes" id="UP000054823"/>
    </source>
</evidence>
<dbReference type="GO" id="GO:0006355">
    <property type="term" value="P:regulation of DNA-templated transcription"/>
    <property type="evidence" value="ECO:0007669"/>
    <property type="project" value="InterPro"/>
</dbReference>
<gene>
    <name evidence="1" type="ORF">SHM7688_01440</name>
</gene>
<accession>A0A0P1EP64</accession>